<evidence type="ECO:0000256" key="2">
    <source>
        <dbReference type="ARBA" id="ARBA00022670"/>
    </source>
</evidence>
<accession>A0A4R4VS41</accession>
<dbReference type="InterPro" id="IPR015500">
    <property type="entry name" value="Peptidase_S8_subtilisin-rel"/>
</dbReference>
<dbReference type="RefSeq" id="WP_132594717.1">
    <property type="nucleotide sequence ID" value="NZ_SMKO01000020.1"/>
</dbReference>
<evidence type="ECO:0000313" key="10">
    <source>
        <dbReference type="Proteomes" id="UP000295258"/>
    </source>
</evidence>
<dbReference type="Pfam" id="PF00082">
    <property type="entry name" value="Peptidase_S8"/>
    <property type="match status" value="1"/>
</dbReference>
<gene>
    <name evidence="9" type="ORF">E1292_11120</name>
</gene>
<evidence type="ECO:0000313" key="9">
    <source>
        <dbReference type="EMBL" id="TDD08682.1"/>
    </source>
</evidence>
<evidence type="ECO:0000256" key="6">
    <source>
        <dbReference type="PROSITE-ProRule" id="PRU01240"/>
    </source>
</evidence>
<dbReference type="PANTHER" id="PTHR43806:SF11">
    <property type="entry name" value="CEREVISIN-RELATED"/>
    <property type="match status" value="1"/>
</dbReference>
<evidence type="ECO:0000256" key="7">
    <source>
        <dbReference type="SAM" id="SignalP"/>
    </source>
</evidence>
<evidence type="ECO:0000256" key="4">
    <source>
        <dbReference type="ARBA" id="ARBA00022825"/>
    </source>
</evidence>
<dbReference type="InterPro" id="IPR000209">
    <property type="entry name" value="Peptidase_S8/S53_dom"/>
</dbReference>
<dbReference type="PROSITE" id="PS00138">
    <property type="entry name" value="SUBTILASE_SER"/>
    <property type="match status" value="1"/>
</dbReference>
<sequence>MVKLRESFAAVLMAATVVATPAVSAAQAPPAAGEEVTLITGDRVVLTGSGHRVEPGAGRKVAFRSQVREGHLHVVPSDAEPLLAQGVLDRRLFDVTQLVEWGYGDAARADIPVISQGTSGQAFAPQNSRQVKRLSSIGMSTARVPKADALNTWKDLTGGARTLAVSGTKLWLDGRRSFFLDESVKQIGAPQAWQQGFTGKGVTVAVLDSGYDPDHRDLKDAVAYEHNFSDSPDMRDTLGHGTHVASTVAGRGEKYRGVAPGAKLAIGKVGASSPTDSAILAGMEWAAVEVKAKVVNMSFGTLDGPGLDPVEQAVNTLSEQTGALFVAAAGNNGRPGSVASPGSADAALTVGAVDKQGRTADFSSRGPRTGDHAIKPDVVAPGVDIMAPAAAGTADGPYRSMSGTSMAAPHVVGAAAIMAQRHPEWTGARLKAALIGSAAPKGDATLYEQGAGLVDLTRGLNQQVVAEPANLWAAFPWDGADERVATRTITYANEGDTPVTLDLSAQGDVLKLKDARVTVPAKGKAEVTLTIDARDQQTGDHPGTINATSGETVVRTPAGAYVEPESYNLTITTIGREGRKADPFFAQIYDAKTGAFHLPAFEDGVATIRLPKGDWHLYTDQWEKSTSTIAVTPAHIDGEDRSLTVDARQGKAVEVTVDDPDAERQDGVEQSLAHGGWNAGGIYHGLEGGFFVVPSRVSGLTYTFKTLWTSKDVSPSPYVYHLAYRRSGGLPEDPAYHAKRDELAKVTTTYRASGVAATGTPLAGIGTSKLPGTGMSALVGEIDLPATLVQYRTPGLAYESGLSTGTATMVDGGRVARRGETGEVWNAAVTGPSFLVPGGSRTGDRLIFSGAGLFADGGEGRSGFDTAATGTATLARDGREVARADLTSCSTYQPETCQLRAALPAEAGAYTLAASMRRQVEHSALSTGVESVWTFRSESTSEERALPLMAVRYSPEGLDAYNRAKKGSLTRVPLWIGRNSGSGEAKVGKVAVEMSADDGATWRRVPVTRDGSRWAAKVRNPDAAGFVSLRAVVTSADGAGLTQTITRAYAVG</sequence>
<dbReference type="GO" id="GO:0006508">
    <property type="term" value="P:proteolysis"/>
    <property type="evidence" value="ECO:0007669"/>
    <property type="project" value="UniProtKB-KW"/>
</dbReference>
<comment type="similarity">
    <text evidence="1 6">Belongs to the peptidase S8 family.</text>
</comment>
<comment type="caution">
    <text evidence="9">The sequence shown here is derived from an EMBL/GenBank/DDBJ whole genome shotgun (WGS) entry which is preliminary data.</text>
</comment>
<keyword evidence="7" id="KW-0732">Signal</keyword>
<keyword evidence="2 6" id="KW-0645">Protease</keyword>
<dbReference type="InterPro" id="IPR036852">
    <property type="entry name" value="Peptidase_S8/S53_dom_sf"/>
</dbReference>
<feature type="signal peptide" evidence="7">
    <location>
        <begin position="1"/>
        <end position="25"/>
    </location>
</feature>
<protein>
    <recommendedName>
        <fullName evidence="8">Peptidase S8/S53 domain-containing protein</fullName>
    </recommendedName>
</protein>
<dbReference type="PANTHER" id="PTHR43806">
    <property type="entry name" value="PEPTIDASE S8"/>
    <property type="match status" value="1"/>
</dbReference>
<feature type="active site" description="Charge relay system" evidence="5 6">
    <location>
        <position position="240"/>
    </location>
</feature>
<evidence type="ECO:0000256" key="5">
    <source>
        <dbReference type="PIRSR" id="PIRSR615500-1"/>
    </source>
</evidence>
<dbReference type="Gene3D" id="3.40.50.200">
    <property type="entry name" value="Peptidase S8/S53 domain"/>
    <property type="match status" value="1"/>
</dbReference>
<feature type="active site" description="Charge relay system" evidence="5 6">
    <location>
        <position position="208"/>
    </location>
</feature>
<evidence type="ECO:0000256" key="1">
    <source>
        <dbReference type="ARBA" id="ARBA00011073"/>
    </source>
</evidence>
<dbReference type="GO" id="GO:0004252">
    <property type="term" value="F:serine-type endopeptidase activity"/>
    <property type="evidence" value="ECO:0007669"/>
    <property type="project" value="UniProtKB-UniRule"/>
</dbReference>
<feature type="active site" description="Charge relay system" evidence="5 6">
    <location>
        <position position="405"/>
    </location>
</feature>
<keyword evidence="3 6" id="KW-0378">Hydrolase</keyword>
<dbReference type="InterPro" id="IPR050131">
    <property type="entry name" value="Peptidase_S8_subtilisin-like"/>
</dbReference>
<dbReference type="PROSITE" id="PS00137">
    <property type="entry name" value="SUBTILASE_HIS"/>
    <property type="match status" value="1"/>
</dbReference>
<name>A0A4R4VS41_9ACTN</name>
<dbReference type="PROSITE" id="PS51892">
    <property type="entry name" value="SUBTILASE"/>
    <property type="match status" value="1"/>
</dbReference>
<keyword evidence="4 6" id="KW-0720">Serine protease</keyword>
<evidence type="ECO:0000256" key="3">
    <source>
        <dbReference type="ARBA" id="ARBA00022801"/>
    </source>
</evidence>
<dbReference type="Proteomes" id="UP000295258">
    <property type="component" value="Unassembled WGS sequence"/>
</dbReference>
<proteinExistence type="inferred from homology"/>
<dbReference type="InterPro" id="IPR023828">
    <property type="entry name" value="Peptidase_S8_Ser-AS"/>
</dbReference>
<keyword evidence="10" id="KW-1185">Reference proteome</keyword>
<dbReference type="EMBL" id="SMKO01000020">
    <property type="protein sequence ID" value="TDD08682.1"/>
    <property type="molecule type" value="Genomic_DNA"/>
</dbReference>
<dbReference type="PRINTS" id="PR00723">
    <property type="entry name" value="SUBTILISIN"/>
</dbReference>
<dbReference type="SUPFAM" id="SSF52743">
    <property type="entry name" value="Subtilisin-like"/>
    <property type="match status" value="1"/>
</dbReference>
<organism evidence="9 10">
    <name type="scientific">Nonomuraea deserti</name>
    <dbReference type="NCBI Taxonomy" id="1848322"/>
    <lineage>
        <taxon>Bacteria</taxon>
        <taxon>Bacillati</taxon>
        <taxon>Actinomycetota</taxon>
        <taxon>Actinomycetes</taxon>
        <taxon>Streptosporangiales</taxon>
        <taxon>Streptosporangiaceae</taxon>
        <taxon>Nonomuraea</taxon>
    </lineage>
</organism>
<evidence type="ECO:0000259" key="8">
    <source>
        <dbReference type="Pfam" id="PF00082"/>
    </source>
</evidence>
<feature type="chain" id="PRO_5020715296" description="Peptidase S8/S53 domain-containing protein" evidence="7">
    <location>
        <begin position="26"/>
        <end position="1052"/>
    </location>
</feature>
<dbReference type="AlphaFoldDB" id="A0A4R4VS41"/>
<reference evidence="9 10" key="1">
    <citation type="submission" date="2019-03" db="EMBL/GenBank/DDBJ databases">
        <title>Draft genome sequences of novel Actinobacteria.</title>
        <authorList>
            <person name="Sahin N."/>
            <person name="Ay H."/>
            <person name="Saygin H."/>
        </authorList>
    </citation>
    <scope>NUCLEOTIDE SEQUENCE [LARGE SCALE GENOMIC DNA]</scope>
    <source>
        <strain evidence="9 10">KC310</strain>
    </source>
</reference>
<dbReference type="InterPro" id="IPR022398">
    <property type="entry name" value="Peptidase_S8_His-AS"/>
</dbReference>
<feature type="domain" description="Peptidase S8/S53" evidence="8">
    <location>
        <begin position="199"/>
        <end position="452"/>
    </location>
</feature>